<dbReference type="PROSITE" id="PS01124">
    <property type="entry name" value="HTH_ARAC_FAMILY_2"/>
    <property type="match status" value="1"/>
</dbReference>
<dbReference type="CDD" id="cd03137">
    <property type="entry name" value="GATase1_AraC_1"/>
    <property type="match status" value="1"/>
</dbReference>
<dbReference type="SUPFAM" id="SSF46689">
    <property type="entry name" value="Homeodomain-like"/>
    <property type="match status" value="2"/>
</dbReference>
<dbReference type="GO" id="GO:0003700">
    <property type="term" value="F:DNA-binding transcription factor activity"/>
    <property type="evidence" value="ECO:0007669"/>
    <property type="project" value="InterPro"/>
</dbReference>
<keyword evidence="2" id="KW-0238">DNA-binding</keyword>
<dbReference type="SMART" id="SM00342">
    <property type="entry name" value="HTH_ARAC"/>
    <property type="match status" value="1"/>
</dbReference>
<dbReference type="SUPFAM" id="SSF52317">
    <property type="entry name" value="Class I glutamine amidotransferase-like"/>
    <property type="match status" value="1"/>
</dbReference>
<dbReference type="InterPro" id="IPR018062">
    <property type="entry name" value="HTH_AraC-typ_CS"/>
</dbReference>
<dbReference type="Pfam" id="PF12833">
    <property type="entry name" value="HTH_18"/>
    <property type="match status" value="1"/>
</dbReference>
<evidence type="ECO:0000313" key="5">
    <source>
        <dbReference type="EMBL" id="BCB89659.1"/>
    </source>
</evidence>
<dbReference type="AlphaFoldDB" id="A0A6F8YUA4"/>
<keyword evidence="3" id="KW-0804">Transcription</keyword>
<dbReference type="Gene3D" id="1.10.10.60">
    <property type="entry name" value="Homeodomain-like"/>
    <property type="match status" value="1"/>
</dbReference>
<dbReference type="KEGG" id="psuu:Psuf_069720"/>
<protein>
    <submittedName>
        <fullName evidence="5">AraC family transcriptional regulator</fullName>
    </submittedName>
</protein>
<dbReference type="Gene3D" id="3.40.50.880">
    <property type="match status" value="1"/>
</dbReference>
<dbReference type="EMBL" id="AP022871">
    <property type="protein sequence ID" value="BCB89659.1"/>
    <property type="molecule type" value="Genomic_DNA"/>
</dbReference>
<dbReference type="InterPro" id="IPR029062">
    <property type="entry name" value="Class_I_gatase-like"/>
</dbReference>
<evidence type="ECO:0000256" key="2">
    <source>
        <dbReference type="ARBA" id="ARBA00023125"/>
    </source>
</evidence>
<gene>
    <name evidence="5" type="ORF">Psuf_069720</name>
</gene>
<evidence type="ECO:0000259" key="4">
    <source>
        <dbReference type="PROSITE" id="PS01124"/>
    </source>
</evidence>
<keyword evidence="1" id="KW-0805">Transcription regulation</keyword>
<reference evidence="5 6" key="2">
    <citation type="submission" date="2020-03" db="EMBL/GenBank/DDBJ databases">
        <authorList>
            <person name="Ichikawa N."/>
            <person name="Kimura A."/>
            <person name="Kitahashi Y."/>
            <person name="Uohara A."/>
        </authorList>
    </citation>
    <scope>NUCLEOTIDE SEQUENCE [LARGE SCALE GENOMIC DNA]</scope>
    <source>
        <strain evidence="5 6">NBRC 105367</strain>
    </source>
</reference>
<dbReference type="InterPro" id="IPR018060">
    <property type="entry name" value="HTH_AraC"/>
</dbReference>
<dbReference type="Pfam" id="PF01965">
    <property type="entry name" value="DJ-1_PfpI"/>
    <property type="match status" value="1"/>
</dbReference>
<keyword evidence="6" id="KW-1185">Reference proteome</keyword>
<dbReference type="InterPro" id="IPR009057">
    <property type="entry name" value="Homeodomain-like_sf"/>
</dbReference>
<dbReference type="PROSITE" id="PS00041">
    <property type="entry name" value="HTH_ARAC_FAMILY_1"/>
    <property type="match status" value="1"/>
</dbReference>
<evidence type="ECO:0000256" key="1">
    <source>
        <dbReference type="ARBA" id="ARBA00023015"/>
    </source>
</evidence>
<dbReference type="InterPro" id="IPR052158">
    <property type="entry name" value="INH-QAR"/>
</dbReference>
<reference evidence="5 6" key="1">
    <citation type="submission" date="2020-03" db="EMBL/GenBank/DDBJ databases">
        <title>Whole genome shotgun sequence of Phytohabitans suffuscus NBRC 105367.</title>
        <authorList>
            <person name="Komaki H."/>
            <person name="Tamura T."/>
        </authorList>
    </citation>
    <scope>NUCLEOTIDE SEQUENCE [LARGE SCALE GENOMIC DNA]</scope>
    <source>
        <strain evidence="5 6">NBRC 105367</strain>
    </source>
</reference>
<accession>A0A6F8YUA4</accession>
<sequence>MLAISRGRCDGYQDRFHLDLANREVPYSFGMYTVVVLALQDAIAFDMATPIETFGRVRLPDGRPGYRLVVAGHEPSVQAGPLRMTVDEGLDAIERADLVVVPGRNDPLRPSPPTVLAALRAGAERGTRIASICVGAFTLAEAGLLDGRHATTHWLAADELSRRHPAVRMDPDVLYTDNGDILTSAGAASGLDLCLHIVQRDYGTAVAADAARLAVAPLHRPGGQAQYIVRNRPTQRTSTLAQALSWIEANAHRDLTLTDIAGAAGMSVRTLTRRFKDATGQSPIQWVSGVRIRHAQELLETTDHTVDRIAAQTGFPTTSNFRAQFGQLLGITPGAYRKVFRPQA</sequence>
<feature type="domain" description="HTH araC/xylS-type" evidence="4">
    <location>
        <begin position="241"/>
        <end position="339"/>
    </location>
</feature>
<dbReference type="InterPro" id="IPR002818">
    <property type="entry name" value="DJ-1/PfpI"/>
</dbReference>
<evidence type="ECO:0000256" key="3">
    <source>
        <dbReference type="ARBA" id="ARBA00023163"/>
    </source>
</evidence>
<organism evidence="5 6">
    <name type="scientific">Phytohabitans suffuscus</name>
    <dbReference type="NCBI Taxonomy" id="624315"/>
    <lineage>
        <taxon>Bacteria</taxon>
        <taxon>Bacillati</taxon>
        <taxon>Actinomycetota</taxon>
        <taxon>Actinomycetes</taxon>
        <taxon>Micromonosporales</taxon>
        <taxon>Micromonosporaceae</taxon>
    </lineage>
</organism>
<evidence type="ECO:0000313" key="6">
    <source>
        <dbReference type="Proteomes" id="UP000503011"/>
    </source>
</evidence>
<name>A0A6F8YUA4_9ACTN</name>
<dbReference type="GO" id="GO:0043565">
    <property type="term" value="F:sequence-specific DNA binding"/>
    <property type="evidence" value="ECO:0007669"/>
    <property type="project" value="InterPro"/>
</dbReference>
<dbReference type="PANTHER" id="PTHR43130">
    <property type="entry name" value="ARAC-FAMILY TRANSCRIPTIONAL REGULATOR"/>
    <property type="match status" value="1"/>
</dbReference>
<dbReference type="PANTHER" id="PTHR43130:SF3">
    <property type="entry name" value="HTH-TYPE TRANSCRIPTIONAL REGULATOR RV1931C"/>
    <property type="match status" value="1"/>
</dbReference>
<dbReference type="Proteomes" id="UP000503011">
    <property type="component" value="Chromosome"/>
</dbReference>
<proteinExistence type="predicted"/>